<reference evidence="7" key="1">
    <citation type="submission" date="2019-11" db="EMBL/GenBank/DDBJ databases">
        <authorList>
            <person name="Duan N."/>
        </authorList>
    </citation>
    <scope>NUCLEOTIDE SEQUENCE</scope>
</reference>
<sequence length="57" mass="6574">MAVPKKRTSLLKKRIHKNIWKIKAFWAALNAFSLAKSLSTGNSKSFFVRQKNNQVLK</sequence>
<gene>
    <name evidence="6 7" type="primary">rpl32</name>
</gene>
<dbReference type="AlphaFoldDB" id="A0A6M3QHY8"/>
<keyword evidence="7" id="KW-0934">Plastid</keyword>
<evidence type="ECO:0000313" key="7">
    <source>
        <dbReference type="EMBL" id="QJC59717.1"/>
    </source>
</evidence>
<proteinExistence type="inferred from homology"/>
<dbReference type="EMBL" id="MN654112">
    <property type="protein sequence ID" value="QJC59717.1"/>
    <property type="molecule type" value="Genomic_DNA"/>
</dbReference>
<dbReference type="PANTHER" id="PTHR36083:SF1">
    <property type="entry name" value="LARGE RIBOSOMAL SUBUNIT PROTEIN BL32C"/>
    <property type="match status" value="1"/>
</dbReference>
<evidence type="ECO:0000256" key="1">
    <source>
        <dbReference type="ARBA" id="ARBA00004229"/>
    </source>
</evidence>
<dbReference type="GO" id="GO:0003735">
    <property type="term" value="F:structural constituent of ribosome"/>
    <property type="evidence" value="ECO:0007669"/>
    <property type="project" value="InterPro"/>
</dbReference>
<dbReference type="GO" id="GO:0009507">
    <property type="term" value="C:chloroplast"/>
    <property type="evidence" value="ECO:0007669"/>
    <property type="project" value="UniProtKB-SubCell"/>
</dbReference>
<keyword evidence="7" id="KW-0150">Chloroplast</keyword>
<evidence type="ECO:0000256" key="4">
    <source>
        <dbReference type="ARBA" id="ARBA00023274"/>
    </source>
</evidence>
<dbReference type="GeneID" id="55293309"/>
<dbReference type="RefSeq" id="YP_009829199.1">
    <property type="nucleotide sequence ID" value="NC_048524.1"/>
</dbReference>
<evidence type="ECO:0000256" key="5">
    <source>
        <dbReference type="ARBA" id="ARBA00035280"/>
    </source>
</evidence>
<keyword evidence="4 6" id="KW-0687">Ribonucleoprotein</keyword>
<evidence type="ECO:0000256" key="2">
    <source>
        <dbReference type="ARBA" id="ARBA00008560"/>
    </source>
</evidence>
<reference evidence="7" key="2">
    <citation type="journal article" date="2020" name="Mitochondrial DNA Part B Resour">
        <title>Complete chloroplast genome sequence of Stephania kwangsiensis (Menispermaceae), a rare and critically endangered species endemic to China.</title>
        <authorList>
            <person name="Shi Y."/>
            <person name="Liu B."/>
        </authorList>
    </citation>
    <scope>NUCLEOTIDE SEQUENCE</scope>
</reference>
<evidence type="ECO:0000256" key="3">
    <source>
        <dbReference type="ARBA" id="ARBA00022980"/>
    </source>
</evidence>
<evidence type="ECO:0000256" key="6">
    <source>
        <dbReference type="HAMAP-Rule" id="MF_00340"/>
    </source>
</evidence>
<protein>
    <recommendedName>
        <fullName evidence="5 6">Large ribosomal subunit protein bL32c</fullName>
    </recommendedName>
</protein>
<comment type="similarity">
    <text evidence="2 6">Belongs to the bacterial ribosomal protein bL32 family.</text>
</comment>
<dbReference type="HAMAP" id="MF_00340">
    <property type="entry name" value="Ribosomal_bL32"/>
    <property type="match status" value="1"/>
</dbReference>
<accession>A0A6M3QHY8</accession>
<dbReference type="GO" id="GO:0006412">
    <property type="term" value="P:translation"/>
    <property type="evidence" value="ECO:0007669"/>
    <property type="project" value="UniProtKB-UniRule"/>
</dbReference>
<dbReference type="InterPro" id="IPR044958">
    <property type="entry name" value="Ribosomal_bL32_plant/cyanobact"/>
</dbReference>
<dbReference type="GO" id="GO:0015934">
    <property type="term" value="C:large ribosomal subunit"/>
    <property type="evidence" value="ECO:0007669"/>
    <property type="project" value="InterPro"/>
</dbReference>
<comment type="subcellular location">
    <subcellularLocation>
        <location evidence="1 6">Plastid</location>
        <location evidence="1 6">Chloroplast</location>
    </subcellularLocation>
</comment>
<geneLocation type="chloroplast" evidence="7"/>
<dbReference type="PANTHER" id="PTHR36083">
    <property type="entry name" value="50S RIBOSOMAL PROTEIN L32, CHLOROPLASTIC"/>
    <property type="match status" value="1"/>
</dbReference>
<keyword evidence="3 6" id="KW-0689">Ribosomal protein</keyword>
<name>A0A6M3QHY8_9MAGN</name>
<dbReference type="InterPro" id="IPR002677">
    <property type="entry name" value="Ribosomal_bL32"/>
</dbReference>
<organism evidence="7">
    <name type="scientific">Stephania kwangsiensis</name>
    <dbReference type="NCBI Taxonomy" id="1501466"/>
    <lineage>
        <taxon>Eukaryota</taxon>
        <taxon>Viridiplantae</taxon>
        <taxon>Streptophyta</taxon>
        <taxon>Embryophyta</taxon>
        <taxon>Tracheophyta</taxon>
        <taxon>Spermatophyta</taxon>
        <taxon>Magnoliopsida</taxon>
        <taxon>Ranunculales</taxon>
        <taxon>Menispermaceae</taxon>
        <taxon>Menispermoideae</taxon>
        <taxon>Cissampelideae</taxon>
        <taxon>Stephania</taxon>
    </lineage>
</organism>